<proteinExistence type="predicted"/>
<name>A0A395M3G7_9BACT</name>
<feature type="transmembrane region" description="Helical" evidence="1">
    <location>
        <begin position="6"/>
        <end position="26"/>
    </location>
</feature>
<dbReference type="AlphaFoldDB" id="A0A395M3G7"/>
<dbReference type="Proteomes" id="UP000266389">
    <property type="component" value="Unassembled WGS sequence"/>
</dbReference>
<evidence type="ECO:0000256" key="1">
    <source>
        <dbReference type="SAM" id="Phobius"/>
    </source>
</evidence>
<keyword evidence="1" id="KW-0472">Membrane</keyword>
<keyword evidence="1" id="KW-0812">Transmembrane</keyword>
<feature type="transmembrane region" description="Helical" evidence="1">
    <location>
        <begin position="38"/>
        <end position="57"/>
    </location>
</feature>
<protein>
    <submittedName>
        <fullName evidence="2">Uncharacterized protein</fullName>
    </submittedName>
</protein>
<gene>
    <name evidence="2" type="ORF">D0433_01315</name>
</gene>
<feature type="transmembrane region" description="Helical" evidence="1">
    <location>
        <begin position="63"/>
        <end position="81"/>
    </location>
</feature>
<reference evidence="2 3" key="1">
    <citation type="journal article" date="2011" name="ISME J.">
        <title>Community ecology of hot spring cyanobacterial mats: predominant populations and their functional potential.</title>
        <authorList>
            <person name="Klatt C.G."/>
            <person name="Wood J.M."/>
            <person name="Rusch D.B."/>
            <person name="Bateson M.M."/>
            <person name="Hamamura N."/>
            <person name="Heidelberg J.F."/>
            <person name="Grossman A.R."/>
            <person name="Bhaya D."/>
            <person name="Cohan F.M."/>
            <person name="Kuhl M."/>
            <person name="Bryant D.A."/>
            <person name="Ward D.M."/>
        </authorList>
    </citation>
    <scope>NUCLEOTIDE SEQUENCE [LARGE SCALE GENOMIC DNA]</scope>
    <source>
        <strain evidence="2">OS</strain>
    </source>
</reference>
<sequence length="93" mass="10395">MDNNLILITGIVVTLLACTGIFFALQEMNPKSIRTFDYFFLGAVIIAYAFGNYLWFIENNHDAGQIVGIWVAGSISLGLYFRSIVTRTPVNQD</sequence>
<evidence type="ECO:0000313" key="2">
    <source>
        <dbReference type="EMBL" id="RFM25290.1"/>
    </source>
</evidence>
<keyword evidence="1" id="KW-1133">Transmembrane helix</keyword>
<accession>A0A395M3G7</accession>
<comment type="caution">
    <text evidence="2">The sequence shown here is derived from an EMBL/GenBank/DDBJ whole genome shotgun (WGS) entry which is preliminary data.</text>
</comment>
<organism evidence="2 3">
    <name type="scientific">Candidatus Thermochlorobacter aerophilus</name>
    <dbReference type="NCBI Taxonomy" id="1868324"/>
    <lineage>
        <taxon>Bacteria</taxon>
        <taxon>Pseudomonadati</taxon>
        <taxon>Chlorobiota</taxon>
        <taxon>Chlorobiia</taxon>
        <taxon>Chlorobiales</taxon>
        <taxon>Candidatus Thermochlorobacteriaceae</taxon>
        <taxon>Candidatus Thermochlorobacter</taxon>
    </lineage>
</organism>
<evidence type="ECO:0000313" key="3">
    <source>
        <dbReference type="Proteomes" id="UP000266389"/>
    </source>
</evidence>
<dbReference type="EMBL" id="PHFL01000007">
    <property type="protein sequence ID" value="RFM25290.1"/>
    <property type="molecule type" value="Genomic_DNA"/>
</dbReference>